<protein>
    <recommendedName>
        <fullName evidence="10">Addiction module toxin, HicA family</fullName>
    </recommendedName>
</protein>
<reference evidence="8 9" key="1">
    <citation type="journal article" date="2020" name="Microorganisms">
        <title>Osmotic Adaptation and Compatible Solute Biosynthesis of Phototrophic Bacteria as Revealed from Genome Analyses.</title>
        <authorList>
            <person name="Imhoff J.F."/>
            <person name="Rahn T."/>
            <person name="Kunzel S."/>
            <person name="Keller A."/>
            <person name="Neulinger S.C."/>
        </authorList>
    </citation>
    <scope>NUCLEOTIDE SEQUENCE [LARGE SCALE GENOMIC DNA]</scope>
    <source>
        <strain evidence="8 9">DSM 9895</strain>
    </source>
</reference>
<evidence type="ECO:0000256" key="5">
    <source>
        <dbReference type="ARBA" id="ARBA00022801"/>
    </source>
</evidence>
<gene>
    <name evidence="8" type="ORF">CKO28_17660</name>
</gene>
<keyword evidence="3" id="KW-0540">Nuclease</keyword>
<keyword evidence="9" id="KW-1185">Reference proteome</keyword>
<dbReference type="SUPFAM" id="SSF54786">
    <property type="entry name" value="YcfA/nrd intein domain"/>
    <property type="match status" value="1"/>
</dbReference>
<keyword evidence="7" id="KW-0346">Stress response</keyword>
<evidence type="ECO:0000256" key="3">
    <source>
        <dbReference type="ARBA" id="ARBA00022722"/>
    </source>
</evidence>
<accession>A0ABS1DIN7</accession>
<evidence type="ECO:0000256" key="7">
    <source>
        <dbReference type="ARBA" id="ARBA00023016"/>
    </source>
</evidence>
<dbReference type="InterPro" id="IPR038570">
    <property type="entry name" value="HicA_sf"/>
</dbReference>
<keyword evidence="5" id="KW-0378">Hydrolase</keyword>
<dbReference type="InterPro" id="IPR012933">
    <property type="entry name" value="HicA_mRNA_interferase"/>
</dbReference>
<keyword evidence="6" id="KW-0694">RNA-binding</keyword>
<sequence>MRLPRDVSGRRLAKLLERYDYEIVRQRGSHMRLERRGRDAAPLTIPDHDALRVGTLNAILTAVSDATGHDRDTIARDLFG</sequence>
<evidence type="ECO:0000313" key="9">
    <source>
        <dbReference type="Proteomes" id="UP001296873"/>
    </source>
</evidence>
<organism evidence="8 9">
    <name type="scientific">Rhodovibrio sodomensis</name>
    <dbReference type="NCBI Taxonomy" id="1088"/>
    <lineage>
        <taxon>Bacteria</taxon>
        <taxon>Pseudomonadati</taxon>
        <taxon>Pseudomonadota</taxon>
        <taxon>Alphaproteobacteria</taxon>
        <taxon>Rhodospirillales</taxon>
        <taxon>Rhodovibrionaceae</taxon>
        <taxon>Rhodovibrio</taxon>
    </lineage>
</organism>
<dbReference type="RefSeq" id="WP_200342211.1">
    <property type="nucleotide sequence ID" value="NZ_NRRL01000065.1"/>
</dbReference>
<evidence type="ECO:0008006" key="10">
    <source>
        <dbReference type="Google" id="ProtNLM"/>
    </source>
</evidence>
<dbReference type="Pfam" id="PF07927">
    <property type="entry name" value="HicA_toxin"/>
    <property type="match status" value="1"/>
</dbReference>
<dbReference type="Proteomes" id="UP001296873">
    <property type="component" value="Unassembled WGS sequence"/>
</dbReference>
<comment type="caution">
    <text evidence="8">The sequence shown here is derived from an EMBL/GenBank/DDBJ whole genome shotgun (WGS) entry which is preliminary data.</text>
</comment>
<evidence type="ECO:0000256" key="4">
    <source>
        <dbReference type="ARBA" id="ARBA00022759"/>
    </source>
</evidence>
<comment type="similarity">
    <text evidence="1">Belongs to the HicA mRNA interferase family.</text>
</comment>
<proteinExistence type="inferred from homology"/>
<keyword evidence="2" id="KW-1277">Toxin-antitoxin system</keyword>
<dbReference type="Gene3D" id="3.30.920.30">
    <property type="entry name" value="Hypothetical protein"/>
    <property type="match status" value="1"/>
</dbReference>
<name>A0ABS1DIN7_9PROT</name>
<evidence type="ECO:0000256" key="6">
    <source>
        <dbReference type="ARBA" id="ARBA00022884"/>
    </source>
</evidence>
<dbReference type="EMBL" id="NRRL01000065">
    <property type="protein sequence ID" value="MBK1669866.1"/>
    <property type="molecule type" value="Genomic_DNA"/>
</dbReference>
<keyword evidence="4" id="KW-0255">Endonuclease</keyword>
<evidence type="ECO:0000256" key="2">
    <source>
        <dbReference type="ARBA" id="ARBA00022649"/>
    </source>
</evidence>
<evidence type="ECO:0000256" key="1">
    <source>
        <dbReference type="ARBA" id="ARBA00006620"/>
    </source>
</evidence>
<evidence type="ECO:0000313" key="8">
    <source>
        <dbReference type="EMBL" id="MBK1669866.1"/>
    </source>
</evidence>